<dbReference type="AlphaFoldDB" id="A0A6N8FAM1"/>
<reference evidence="2 3" key="1">
    <citation type="submission" date="2019-11" db="EMBL/GenBank/DDBJ databases">
        <title>P. haliotis isolates from Z. marina roots.</title>
        <authorList>
            <person name="Cohen M."/>
            <person name="Jospin G."/>
            <person name="Eisen J.A."/>
            <person name="Coil D.A."/>
        </authorList>
    </citation>
    <scope>NUCLEOTIDE SEQUENCE [LARGE SCALE GENOMIC DNA]</scope>
    <source>
        <strain evidence="2 3">UCD-MCMsp1aY</strain>
    </source>
</reference>
<dbReference type="Pfam" id="PF06127">
    <property type="entry name" value="Mpo1-like"/>
    <property type="match status" value="1"/>
</dbReference>
<evidence type="ECO:0000313" key="3">
    <source>
        <dbReference type="Proteomes" id="UP000439994"/>
    </source>
</evidence>
<feature type="transmembrane region" description="Helical" evidence="1">
    <location>
        <begin position="98"/>
        <end position="117"/>
    </location>
</feature>
<feature type="transmembrane region" description="Helical" evidence="1">
    <location>
        <begin position="22"/>
        <end position="43"/>
    </location>
</feature>
<comment type="caution">
    <text evidence="2">The sequence shown here is derived from an EMBL/GenBank/DDBJ whole genome shotgun (WGS) entry which is preliminary data.</text>
</comment>
<keyword evidence="1" id="KW-0472">Membrane</keyword>
<proteinExistence type="predicted"/>
<evidence type="ECO:0000313" key="2">
    <source>
        <dbReference type="EMBL" id="MUH71812.1"/>
    </source>
</evidence>
<dbReference type="GO" id="GO:0016020">
    <property type="term" value="C:membrane"/>
    <property type="evidence" value="ECO:0007669"/>
    <property type="project" value="GOC"/>
</dbReference>
<dbReference type="EMBL" id="WOCD01000003">
    <property type="protein sequence ID" value="MUH71812.1"/>
    <property type="molecule type" value="Genomic_DNA"/>
</dbReference>
<protein>
    <submittedName>
        <fullName evidence="2">DUF962 domain-containing protein</fullName>
    </submittedName>
</protein>
<dbReference type="PANTHER" id="PTHR28026:SF9">
    <property type="entry name" value="2-HYDROXY-PALMITIC ACID DIOXYGENASE MPO1"/>
    <property type="match status" value="1"/>
</dbReference>
<keyword evidence="3" id="KW-1185">Reference proteome</keyword>
<gene>
    <name evidence="2" type="ORF">GNP35_04580</name>
</gene>
<accession>A0A6N8FAM1</accession>
<dbReference type="OrthoDB" id="5515308at2"/>
<sequence>MKNLQQWLSEYGESHQNSTNKVIHYLCVPAIFMTVVGLLWAIPFPVENVSPMVNWATLLLIPAMLFYIKLSVFLGLGMIIFSTLTVLFVHWWSLNMDMSVLMMSIIVFVAAWVLQFVGHKIEGKKPSFFKDVQFLMIGPAWIFCHLFGLDKQEA</sequence>
<feature type="transmembrane region" description="Helical" evidence="1">
    <location>
        <begin position="129"/>
        <end position="148"/>
    </location>
</feature>
<name>A0A6N8FAM1_9GAMM</name>
<dbReference type="RefSeq" id="WP_155694926.1">
    <property type="nucleotide sequence ID" value="NZ_WOCD01000003.1"/>
</dbReference>
<feature type="transmembrane region" description="Helical" evidence="1">
    <location>
        <begin position="73"/>
        <end position="92"/>
    </location>
</feature>
<dbReference type="InterPro" id="IPR009305">
    <property type="entry name" value="Mpo1-like"/>
</dbReference>
<organism evidence="2 3">
    <name type="scientific">Psychrosphaera haliotis</name>
    <dbReference type="NCBI Taxonomy" id="555083"/>
    <lineage>
        <taxon>Bacteria</taxon>
        <taxon>Pseudomonadati</taxon>
        <taxon>Pseudomonadota</taxon>
        <taxon>Gammaproteobacteria</taxon>
        <taxon>Alteromonadales</taxon>
        <taxon>Pseudoalteromonadaceae</taxon>
        <taxon>Psychrosphaera</taxon>
    </lineage>
</organism>
<dbReference type="Proteomes" id="UP000439994">
    <property type="component" value="Unassembled WGS sequence"/>
</dbReference>
<keyword evidence="1" id="KW-1133">Transmembrane helix</keyword>
<dbReference type="GO" id="GO:0046521">
    <property type="term" value="P:sphingoid catabolic process"/>
    <property type="evidence" value="ECO:0007669"/>
    <property type="project" value="TreeGrafter"/>
</dbReference>
<evidence type="ECO:0000256" key="1">
    <source>
        <dbReference type="SAM" id="Phobius"/>
    </source>
</evidence>
<keyword evidence="1" id="KW-0812">Transmembrane</keyword>
<dbReference type="PANTHER" id="PTHR28026">
    <property type="entry name" value="DUF962 DOMAIN PROTEIN (AFU_ORTHOLOGUE AFUA_8G05310)"/>
    <property type="match status" value="1"/>
</dbReference>